<accession>A0AAW0F764</accession>
<dbReference type="GO" id="GO:0004672">
    <property type="term" value="F:protein kinase activity"/>
    <property type="evidence" value="ECO:0007669"/>
    <property type="project" value="InterPro"/>
</dbReference>
<keyword evidence="5" id="KW-0808">Transferase</keyword>
<feature type="region of interest" description="Disordered" evidence="3">
    <location>
        <begin position="38"/>
        <end position="66"/>
    </location>
</feature>
<comment type="caution">
    <text evidence="5">The sequence shown here is derived from an EMBL/GenBank/DDBJ whole genome shotgun (WGS) entry which is preliminary data.</text>
</comment>
<keyword evidence="1" id="KW-0547">Nucleotide-binding</keyword>
<feature type="region of interest" description="Disordered" evidence="3">
    <location>
        <begin position="473"/>
        <end position="500"/>
    </location>
</feature>
<proteinExistence type="predicted"/>
<evidence type="ECO:0000256" key="1">
    <source>
        <dbReference type="ARBA" id="ARBA00022741"/>
    </source>
</evidence>
<feature type="compositionally biased region" description="Basic and acidic residues" evidence="3">
    <location>
        <begin position="104"/>
        <end position="114"/>
    </location>
</feature>
<evidence type="ECO:0000256" key="2">
    <source>
        <dbReference type="ARBA" id="ARBA00022840"/>
    </source>
</evidence>
<keyword evidence="6" id="KW-1185">Reference proteome</keyword>
<evidence type="ECO:0000313" key="6">
    <source>
        <dbReference type="Proteomes" id="UP001430356"/>
    </source>
</evidence>
<dbReference type="InterPro" id="IPR050117">
    <property type="entry name" value="MAPK"/>
</dbReference>
<gene>
    <name evidence="5" type="ORF">NESM_000165900</name>
</gene>
<reference evidence="5 6" key="1">
    <citation type="journal article" date="2021" name="MBio">
        <title>A New Model Trypanosomatid, Novymonas esmeraldas: Genomic Perception of Its 'Candidatus Pandoraea novymonadis' Endosymbiont.</title>
        <authorList>
            <person name="Zakharova A."/>
            <person name="Saura A."/>
            <person name="Butenko A."/>
            <person name="Podesvova L."/>
            <person name="Warmusova S."/>
            <person name="Kostygov A.Y."/>
            <person name="Nenarokova A."/>
            <person name="Lukes J."/>
            <person name="Opperdoes F.R."/>
            <person name="Yurchenko V."/>
        </authorList>
    </citation>
    <scope>NUCLEOTIDE SEQUENCE [LARGE SCALE GENOMIC DNA]</scope>
    <source>
        <strain evidence="5 6">E262AT.01</strain>
    </source>
</reference>
<evidence type="ECO:0000256" key="3">
    <source>
        <dbReference type="SAM" id="MobiDB-lite"/>
    </source>
</evidence>
<organism evidence="5 6">
    <name type="scientific">Novymonas esmeraldas</name>
    <dbReference type="NCBI Taxonomy" id="1808958"/>
    <lineage>
        <taxon>Eukaryota</taxon>
        <taxon>Discoba</taxon>
        <taxon>Euglenozoa</taxon>
        <taxon>Kinetoplastea</taxon>
        <taxon>Metakinetoplastina</taxon>
        <taxon>Trypanosomatida</taxon>
        <taxon>Trypanosomatidae</taxon>
        <taxon>Novymonas</taxon>
    </lineage>
</organism>
<dbReference type="InterPro" id="IPR011009">
    <property type="entry name" value="Kinase-like_dom_sf"/>
</dbReference>
<feature type="region of interest" description="Disordered" evidence="3">
    <location>
        <begin position="104"/>
        <end position="139"/>
    </location>
</feature>
<sequence length="631" mass="66715">MIHHLCLTESSGAAETPRLVVGRGDVSPVWSVYDEGWGSDGGHIPAGESPVMGGEEEEGAPRRVPPISQPAYFMTLIGARLKKEAPIGRGGQGAIYLARDESASAPDLHGDERQLSPPPRCSDSDDVAQSREGESAPVRRGRPVAVKRIFIQASDFGSLGMAPTTLREATLHRVVSDKQEQYLKAAGDSCAAEPDVEAVVDRRGPAPPRLLDESARLVRLHRIVEAPHKELCLVMELAVTNLERVALPYGRRGPPKDDGAGGVKRRPGTVSLFSATAAVAAGSDGGRSQPAVVAPRMPAVAASTAAADAARVPRDDSSLARLPLVRYLMRRLLRLVSFLHEMCGVVHRDLKLSNVLVTQDGGLRLGDFGSARFLPPPSPPTAAAGHTDTTTPLAVRCEGHPCTPPSMRTTLHYRSPEVLLGDQTCRAAADVWSLGVVFAQLVLQKSLFSAESELDLLGAIQKLLGLATHSAPASWPSEATAAPCDRPRNGDPLATAPPAPQASLPYKFHAGVLTADGVDLLSRMLQQRPEERITIRGAMGHPFLARDTTSAAAADEDDERGRVMWMESVAAVVLPASSAGRAGGSTTAADVQRRPVFAGLGDSDDEDEEGEEDEGGASPFRVDLGGYSSSS</sequence>
<dbReference type="InterPro" id="IPR008271">
    <property type="entry name" value="Ser/Thr_kinase_AS"/>
</dbReference>
<feature type="compositionally biased region" description="Low complexity" evidence="3">
    <location>
        <begin position="579"/>
        <end position="589"/>
    </location>
</feature>
<dbReference type="PANTHER" id="PTHR24055">
    <property type="entry name" value="MITOGEN-ACTIVATED PROTEIN KINASE"/>
    <property type="match status" value="1"/>
</dbReference>
<evidence type="ECO:0000313" key="5">
    <source>
        <dbReference type="EMBL" id="KAK7201059.1"/>
    </source>
</evidence>
<dbReference type="EMBL" id="JAECZO010000011">
    <property type="protein sequence ID" value="KAK7201059.1"/>
    <property type="molecule type" value="Genomic_DNA"/>
</dbReference>
<dbReference type="Gene3D" id="1.10.510.10">
    <property type="entry name" value="Transferase(Phosphotransferase) domain 1"/>
    <property type="match status" value="1"/>
</dbReference>
<dbReference type="AlphaFoldDB" id="A0AAW0F764"/>
<dbReference type="PROSITE" id="PS50011">
    <property type="entry name" value="PROTEIN_KINASE_DOM"/>
    <property type="match status" value="1"/>
</dbReference>
<protein>
    <submittedName>
        <fullName evidence="5">Protein kinase</fullName>
    </submittedName>
</protein>
<feature type="region of interest" description="Disordered" evidence="3">
    <location>
        <begin position="579"/>
        <end position="631"/>
    </location>
</feature>
<feature type="compositionally biased region" description="Acidic residues" evidence="3">
    <location>
        <begin position="602"/>
        <end position="615"/>
    </location>
</feature>
<dbReference type="InterPro" id="IPR000719">
    <property type="entry name" value="Prot_kinase_dom"/>
</dbReference>
<keyword evidence="2" id="KW-0067">ATP-binding</keyword>
<feature type="domain" description="Protein kinase" evidence="4">
    <location>
        <begin position="81"/>
        <end position="544"/>
    </location>
</feature>
<dbReference type="PROSITE" id="PS00108">
    <property type="entry name" value="PROTEIN_KINASE_ST"/>
    <property type="match status" value="1"/>
</dbReference>
<dbReference type="Pfam" id="PF00069">
    <property type="entry name" value="Pkinase"/>
    <property type="match status" value="1"/>
</dbReference>
<dbReference type="SUPFAM" id="SSF56112">
    <property type="entry name" value="Protein kinase-like (PK-like)"/>
    <property type="match status" value="1"/>
</dbReference>
<dbReference type="Proteomes" id="UP001430356">
    <property type="component" value="Unassembled WGS sequence"/>
</dbReference>
<keyword evidence="5" id="KW-0418">Kinase</keyword>
<name>A0AAW0F764_9TRYP</name>
<evidence type="ECO:0000259" key="4">
    <source>
        <dbReference type="PROSITE" id="PS50011"/>
    </source>
</evidence>
<dbReference type="SMART" id="SM00220">
    <property type="entry name" value="S_TKc"/>
    <property type="match status" value="1"/>
</dbReference>
<dbReference type="GO" id="GO:0005524">
    <property type="term" value="F:ATP binding"/>
    <property type="evidence" value="ECO:0007669"/>
    <property type="project" value="UniProtKB-KW"/>
</dbReference>